<gene>
    <name evidence="3" type="ORF">ACFSBI_03230</name>
</gene>
<organism evidence="3 4">
    <name type="scientific">Amnibacterium endophyticum</name>
    <dbReference type="NCBI Taxonomy" id="2109337"/>
    <lineage>
        <taxon>Bacteria</taxon>
        <taxon>Bacillati</taxon>
        <taxon>Actinomycetota</taxon>
        <taxon>Actinomycetes</taxon>
        <taxon>Micrococcales</taxon>
        <taxon>Microbacteriaceae</taxon>
        <taxon>Amnibacterium</taxon>
    </lineage>
</organism>
<dbReference type="Gene3D" id="2.170.150.40">
    <property type="entry name" value="Domain of unknown function (DUF427)"/>
    <property type="match status" value="1"/>
</dbReference>
<proteinExistence type="predicted"/>
<keyword evidence="4" id="KW-1185">Reference proteome</keyword>
<dbReference type="PANTHER" id="PTHR43058">
    <property type="entry name" value="SLR0655 PROTEIN"/>
    <property type="match status" value="1"/>
</dbReference>
<evidence type="ECO:0000313" key="4">
    <source>
        <dbReference type="Proteomes" id="UP001597347"/>
    </source>
</evidence>
<dbReference type="InterPro" id="IPR038694">
    <property type="entry name" value="DUF427_sf"/>
</dbReference>
<dbReference type="Proteomes" id="UP001597347">
    <property type="component" value="Unassembled WGS sequence"/>
</dbReference>
<evidence type="ECO:0000256" key="1">
    <source>
        <dbReference type="SAM" id="MobiDB-lite"/>
    </source>
</evidence>
<dbReference type="PANTHER" id="PTHR43058:SF1">
    <property type="entry name" value="DUF427 DOMAIN-CONTAINING PROTEIN"/>
    <property type="match status" value="1"/>
</dbReference>
<name>A0ABW4LC89_9MICO</name>
<evidence type="ECO:0000259" key="2">
    <source>
        <dbReference type="Pfam" id="PF04248"/>
    </source>
</evidence>
<evidence type="ECO:0000313" key="3">
    <source>
        <dbReference type="EMBL" id="MFD1720549.1"/>
    </source>
</evidence>
<feature type="region of interest" description="Disordered" evidence="1">
    <location>
        <begin position="1"/>
        <end position="24"/>
    </location>
</feature>
<dbReference type="RefSeq" id="WP_377931969.1">
    <property type="nucleotide sequence ID" value="NZ_JBHUEA010000003.1"/>
</dbReference>
<feature type="domain" description="DUF427" evidence="2">
    <location>
        <begin position="34"/>
        <end position="124"/>
    </location>
</feature>
<dbReference type="EMBL" id="JBHUEA010000003">
    <property type="protein sequence ID" value="MFD1720549.1"/>
    <property type="molecule type" value="Genomic_DNA"/>
</dbReference>
<accession>A0ABW4LC89</accession>
<dbReference type="InterPro" id="IPR007361">
    <property type="entry name" value="DUF427"/>
</dbReference>
<reference evidence="4" key="1">
    <citation type="journal article" date="2019" name="Int. J. Syst. Evol. Microbiol.">
        <title>The Global Catalogue of Microorganisms (GCM) 10K type strain sequencing project: providing services to taxonomists for standard genome sequencing and annotation.</title>
        <authorList>
            <consortium name="The Broad Institute Genomics Platform"/>
            <consortium name="The Broad Institute Genome Sequencing Center for Infectious Disease"/>
            <person name="Wu L."/>
            <person name="Ma J."/>
        </authorList>
    </citation>
    <scope>NUCLEOTIDE SEQUENCE [LARGE SCALE GENOMIC DNA]</scope>
    <source>
        <strain evidence="4">CGMCC 1.12471</strain>
    </source>
</reference>
<comment type="caution">
    <text evidence="3">The sequence shown here is derived from an EMBL/GenBank/DDBJ whole genome shotgun (WGS) entry which is preliminary data.</text>
</comment>
<dbReference type="Pfam" id="PF04248">
    <property type="entry name" value="NTP_transf_9"/>
    <property type="match status" value="1"/>
</dbReference>
<protein>
    <submittedName>
        <fullName evidence="3">DUF427 domain-containing protein</fullName>
    </submittedName>
</protein>
<sequence length="166" mass="18217">MRRKQVHRIEPGDGQESVWDYPRPPAVEPTGDRVVVVLGGRTIVDTTEAVRVLETSHPPVYYVPAEAIRADVHIAQGMSLCEFKGMARYLTIAAGDRIAVRSAWTYPEPWPGYEDLAGMVAVYPSRMDRCEVAGEVVAPQEGDFYGGWITSKVVGPFKGAPGTLGW</sequence>